<accession>A0AAD3DI69</accession>
<proteinExistence type="predicted"/>
<feature type="non-terminal residue" evidence="1">
    <location>
        <position position="107"/>
    </location>
</feature>
<dbReference type="AlphaFoldDB" id="A0AAD3DI69"/>
<sequence>RLFKAWVKCGLGERGLLSPPNLRSVALELIVLAAFQQEQQKGGQQQREWSAKGLPDVRESRKLLLRVFLRALDLSSRLLQPGVVVLLDARQYGGYSREQGMRFRGCW</sequence>
<dbReference type="Proteomes" id="UP001054857">
    <property type="component" value="Unassembled WGS sequence"/>
</dbReference>
<gene>
    <name evidence="1" type="ORF">Agub_g3200</name>
</gene>
<reference evidence="1 2" key="1">
    <citation type="journal article" date="2021" name="Sci. Rep.">
        <title>Genome sequencing of the multicellular alga Astrephomene provides insights into convergent evolution of germ-soma differentiation.</title>
        <authorList>
            <person name="Yamashita S."/>
            <person name="Yamamoto K."/>
            <person name="Matsuzaki R."/>
            <person name="Suzuki S."/>
            <person name="Yamaguchi H."/>
            <person name="Hirooka S."/>
            <person name="Minakuchi Y."/>
            <person name="Miyagishima S."/>
            <person name="Kawachi M."/>
            <person name="Toyoda A."/>
            <person name="Nozaki H."/>
        </authorList>
    </citation>
    <scope>NUCLEOTIDE SEQUENCE [LARGE SCALE GENOMIC DNA]</scope>
    <source>
        <strain evidence="1 2">NIES-4017</strain>
    </source>
</reference>
<protein>
    <submittedName>
        <fullName evidence="1">Uncharacterized protein</fullName>
    </submittedName>
</protein>
<name>A0AAD3DI69_9CHLO</name>
<dbReference type="EMBL" id="BMAR01000003">
    <property type="protein sequence ID" value="GFR42300.1"/>
    <property type="molecule type" value="Genomic_DNA"/>
</dbReference>
<evidence type="ECO:0000313" key="1">
    <source>
        <dbReference type="EMBL" id="GFR42300.1"/>
    </source>
</evidence>
<keyword evidence="2" id="KW-1185">Reference proteome</keyword>
<evidence type="ECO:0000313" key="2">
    <source>
        <dbReference type="Proteomes" id="UP001054857"/>
    </source>
</evidence>
<feature type="non-terminal residue" evidence="1">
    <location>
        <position position="1"/>
    </location>
</feature>
<organism evidence="1 2">
    <name type="scientific">Astrephomene gubernaculifera</name>
    <dbReference type="NCBI Taxonomy" id="47775"/>
    <lineage>
        <taxon>Eukaryota</taxon>
        <taxon>Viridiplantae</taxon>
        <taxon>Chlorophyta</taxon>
        <taxon>core chlorophytes</taxon>
        <taxon>Chlorophyceae</taxon>
        <taxon>CS clade</taxon>
        <taxon>Chlamydomonadales</taxon>
        <taxon>Astrephomenaceae</taxon>
        <taxon>Astrephomene</taxon>
    </lineage>
</organism>
<comment type="caution">
    <text evidence="1">The sequence shown here is derived from an EMBL/GenBank/DDBJ whole genome shotgun (WGS) entry which is preliminary data.</text>
</comment>